<name>A0A6T8MFM7_HEMAN</name>
<sequence length="122" mass="13782">MVTVVRSTVGGFLRENGNVIAALVTAISAVAATTWYSTKSIMDTRWNIDIEAKNRELAEMRIAKNLELEAQKREKEDMRVELDITRNLLRMGFTEEFKPYREVLEANKKQGGGKDKEGSSSQ</sequence>
<evidence type="ECO:0000313" key="2">
    <source>
        <dbReference type="EMBL" id="CAD8949036.1"/>
    </source>
</evidence>
<dbReference type="EMBL" id="HBFX01005848">
    <property type="protein sequence ID" value="CAD8949053.1"/>
    <property type="molecule type" value="Transcribed_RNA"/>
</dbReference>
<dbReference type="EMBL" id="HBFX01005826">
    <property type="protein sequence ID" value="CAD8949036.1"/>
    <property type="molecule type" value="Transcribed_RNA"/>
</dbReference>
<keyword evidence="1" id="KW-1133">Transmembrane helix</keyword>
<keyword evidence="1" id="KW-0472">Membrane</keyword>
<proteinExistence type="predicted"/>
<protein>
    <submittedName>
        <fullName evidence="3">Uncharacterized protein</fullName>
    </submittedName>
</protein>
<accession>A0A6T8MFM7</accession>
<evidence type="ECO:0000313" key="3">
    <source>
        <dbReference type="EMBL" id="CAD8949053.1"/>
    </source>
</evidence>
<organism evidence="3">
    <name type="scientific">Hemiselmis andersenii</name>
    <name type="common">Cryptophyte alga</name>
    <dbReference type="NCBI Taxonomy" id="464988"/>
    <lineage>
        <taxon>Eukaryota</taxon>
        <taxon>Cryptophyceae</taxon>
        <taxon>Cryptomonadales</taxon>
        <taxon>Hemiselmidaceae</taxon>
        <taxon>Hemiselmis</taxon>
    </lineage>
</organism>
<reference evidence="3" key="1">
    <citation type="submission" date="2021-01" db="EMBL/GenBank/DDBJ databases">
        <authorList>
            <person name="Corre E."/>
            <person name="Pelletier E."/>
            <person name="Niang G."/>
            <person name="Scheremetjew M."/>
            <person name="Finn R."/>
            <person name="Kale V."/>
            <person name="Holt S."/>
            <person name="Cochrane G."/>
            <person name="Meng A."/>
            <person name="Brown T."/>
            <person name="Cohen L."/>
        </authorList>
    </citation>
    <scope>NUCLEOTIDE SEQUENCE</scope>
    <source>
        <strain evidence="3">CCMP644</strain>
    </source>
</reference>
<evidence type="ECO:0000256" key="1">
    <source>
        <dbReference type="SAM" id="Phobius"/>
    </source>
</evidence>
<keyword evidence="1" id="KW-0812">Transmembrane</keyword>
<dbReference type="AlphaFoldDB" id="A0A6T8MFM7"/>
<feature type="transmembrane region" description="Helical" evidence="1">
    <location>
        <begin position="20"/>
        <end position="38"/>
    </location>
</feature>
<gene>
    <name evidence="2" type="ORF">HAND00432_LOCUS3554</name>
    <name evidence="3" type="ORF">HAND00432_LOCUS3571</name>
</gene>